<evidence type="ECO:0000259" key="3">
    <source>
        <dbReference type="SMART" id="SM00857"/>
    </source>
</evidence>
<proteinExistence type="predicted"/>
<keyword evidence="1" id="KW-0238">DNA-binding</keyword>
<evidence type="ECO:0000256" key="1">
    <source>
        <dbReference type="ARBA" id="ARBA00023125"/>
    </source>
</evidence>
<evidence type="ECO:0000256" key="2">
    <source>
        <dbReference type="ARBA" id="ARBA00023172"/>
    </source>
</evidence>
<dbReference type="PANTHER" id="PTHR30461">
    <property type="entry name" value="DNA-INVERTASE FROM LAMBDOID PROPHAGE"/>
    <property type="match status" value="1"/>
</dbReference>
<accession>A0A380B219</accession>
<evidence type="ECO:0000313" key="4">
    <source>
        <dbReference type="EMBL" id="SUI90876.1"/>
    </source>
</evidence>
<feature type="domain" description="Resolvase/invertase-type recombinase catalytic" evidence="3">
    <location>
        <begin position="4"/>
        <end position="165"/>
    </location>
</feature>
<dbReference type="RefSeq" id="WP_115406709.1">
    <property type="nucleotide sequence ID" value="NZ_UGYV01000001.1"/>
</dbReference>
<dbReference type="GO" id="GO:0003677">
    <property type="term" value="F:DNA binding"/>
    <property type="evidence" value="ECO:0007669"/>
    <property type="project" value="UniProtKB-KW"/>
</dbReference>
<dbReference type="Proteomes" id="UP000255061">
    <property type="component" value="Unassembled WGS sequence"/>
</dbReference>
<name>A0A380B219_9GAMM</name>
<dbReference type="InterPro" id="IPR006119">
    <property type="entry name" value="Resolv_N"/>
</dbReference>
<gene>
    <name evidence="4" type="ORF">NCTC10736_03214</name>
</gene>
<dbReference type="Pfam" id="PF13408">
    <property type="entry name" value="Zn_ribbon_recom"/>
    <property type="match status" value="1"/>
</dbReference>
<organism evidence="4 5">
    <name type="scientific">Shewanella morhuae</name>
    <dbReference type="NCBI Taxonomy" id="365591"/>
    <lineage>
        <taxon>Bacteria</taxon>
        <taxon>Pseudomonadati</taxon>
        <taxon>Pseudomonadota</taxon>
        <taxon>Gammaproteobacteria</taxon>
        <taxon>Alteromonadales</taxon>
        <taxon>Shewanellaceae</taxon>
        <taxon>Shewanella</taxon>
    </lineage>
</organism>
<keyword evidence="2" id="KW-0233">DNA recombination</keyword>
<reference evidence="4 5" key="1">
    <citation type="submission" date="2018-06" db="EMBL/GenBank/DDBJ databases">
        <authorList>
            <consortium name="Pathogen Informatics"/>
            <person name="Doyle S."/>
        </authorList>
    </citation>
    <scope>NUCLEOTIDE SEQUENCE [LARGE SCALE GENOMIC DNA]</scope>
    <source>
        <strain evidence="4 5">NCTC10736</strain>
    </source>
</reference>
<dbReference type="SUPFAM" id="SSF53041">
    <property type="entry name" value="Resolvase-like"/>
    <property type="match status" value="1"/>
</dbReference>
<dbReference type="InterPro" id="IPR036162">
    <property type="entry name" value="Resolvase-like_N_sf"/>
</dbReference>
<sequence>MKTAVSYIRFSDSKQIGNSSVARQTDMLMAWLKQNPDFSLYKQKYSDLALSGFHGRHLENGLGQLLHAVETEQIPNDAYLICEAWDRIGRLESFVMLSLIDNLIKKGMTIVTLQDNMTYNSDTLRAGSGQLYGLIAKIEQAHLYSKSLSERIKKSWVKKKGDAQAGKGIKMFTPTWLTSTGALKSELHLRAVNTMFNLYLQGKGQVIIARTIREQFSEIYPKILPKTVKKTLSNKMVIGYWEDIPHCIEPVISEPLFYQVQKLMHQRSFQPKVTPRGHKFAGILKCACCGNNLSFSWSRPQQYSRCNLRNRTGQCQNAGQIPYSVFEWVYNDLFECIKVLINQYEQKTTKTDEFLQTQYKLREAKKKYLTLKDLLASSPSIAIADIVATEEANISELEFQLEILTPNTMDSDFYFEEDLIDFEDSEKVIGMLKLIDFKILQNGNKLTTMIDDMTYEYTYHTNRNRKNYTKQFNLLTDEFVKVSYLIDKVK</sequence>
<dbReference type="CDD" id="cd00338">
    <property type="entry name" value="Ser_Recombinase"/>
    <property type="match status" value="1"/>
</dbReference>
<dbReference type="SMART" id="SM00857">
    <property type="entry name" value="Resolvase"/>
    <property type="match status" value="1"/>
</dbReference>
<dbReference type="Gene3D" id="3.90.1750.20">
    <property type="entry name" value="Putative Large Serine Recombinase, Chain B, Domain 2"/>
    <property type="match status" value="1"/>
</dbReference>
<dbReference type="InterPro" id="IPR025827">
    <property type="entry name" value="Zn_ribbon_recom_dom"/>
</dbReference>
<dbReference type="InterPro" id="IPR038109">
    <property type="entry name" value="DNA_bind_recomb_sf"/>
</dbReference>
<dbReference type="PANTHER" id="PTHR30461:SF2">
    <property type="entry name" value="SERINE RECOMBINASE PINE-RELATED"/>
    <property type="match status" value="1"/>
</dbReference>
<protein>
    <submittedName>
        <fullName evidence="4">Resolvase, N terminal domain</fullName>
    </submittedName>
</protein>
<dbReference type="GO" id="GO:0000150">
    <property type="term" value="F:DNA strand exchange activity"/>
    <property type="evidence" value="ECO:0007669"/>
    <property type="project" value="InterPro"/>
</dbReference>
<dbReference type="InterPro" id="IPR050639">
    <property type="entry name" value="SSR_resolvase"/>
</dbReference>
<evidence type="ECO:0000313" key="5">
    <source>
        <dbReference type="Proteomes" id="UP000255061"/>
    </source>
</evidence>
<dbReference type="Pfam" id="PF00239">
    <property type="entry name" value="Resolvase"/>
    <property type="match status" value="1"/>
</dbReference>
<dbReference type="EMBL" id="UGYV01000001">
    <property type="protein sequence ID" value="SUI90876.1"/>
    <property type="molecule type" value="Genomic_DNA"/>
</dbReference>
<dbReference type="AlphaFoldDB" id="A0A380B219"/>
<dbReference type="Gene3D" id="3.40.50.1390">
    <property type="entry name" value="Resolvase, N-terminal catalytic domain"/>
    <property type="match status" value="1"/>
</dbReference>